<comment type="caution">
    <text evidence="3">The sequence shown here is derived from an EMBL/GenBank/DDBJ whole genome shotgun (WGS) entry which is preliminary data.</text>
</comment>
<evidence type="ECO:0000259" key="2">
    <source>
        <dbReference type="Pfam" id="PF06713"/>
    </source>
</evidence>
<accession>A0ABW5ZAX7</accession>
<keyword evidence="1" id="KW-0812">Transmembrane</keyword>
<keyword evidence="1" id="KW-1133">Transmembrane helix</keyword>
<dbReference type="InterPro" id="IPR009589">
    <property type="entry name" value="PH_YyaB-like"/>
</dbReference>
<feature type="transmembrane region" description="Helical" evidence="1">
    <location>
        <begin position="12"/>
        <end position="31"/>
    </location>
</feature>
<evidence type="ECO:0000256" key="1">
    <source>
        <dbReference type="SAM" id="Phobius"/>
    </source>
</evidence>
<dbReference type="Proteomes" id="UP001597549">
    <property type="component" value="Unassembled WGS sequence"/>
</dbReference>
<reference evidence="4" key="1">
    <citation type="journal article" date="2019" name="Int. J. Syst. Evol. Microbiol.">
        <title>The Global Catalogue of Microorganisms (GCM) 10K type strain sequencing project: providing services to taxonomists for standard genome sequencing and annotation.</title>
        <authorList>
            <consortium name="The Broad Institute Genomics Platform"/>
            <consortium name="The Broad Institute Genome Sequencing Center for Infectious Disease"/>
            <person name="Wu L."/>
            <person name="Ma J."/>
        </authorList>
    </citation>
    <scope>NUCLEOTIDE SEQUENCE [LARGE SCALE GENOMIC DNA]</scope>
    <source>
        <strain evidence="4">KCTC 52644</strain>
    </source>
</reference>
<dbReference type="Pfam" id="PF06713">
    <property type="entry name" value="bPH_4"/>
    <property type="match status" value="1"/>
</dbReference>
<dbReference type="RefSeq" id="WP_379806931.1">
    <property type="nucleotide sequence ID" value="NZ_JBHUOL010000012.1"/>
</dbReference>
<protein>
    <submittedName>
        <fullName evidence="3">PH domain-containing protein</fullName>
    </submittedName>
</protein>
<keyword evidence="1" id="KW-0472">Membrane</keyword>
<evidence type="ECO:0000313" key="4">
    <source>
        <dbReference type="Proteomes" id="UP001597549"/>
    </source>
</evidence>
<keyword evidence="4" id="KW-1185">Reference proteome</keyword>
<feature type="transmembrane region" description="Helical" evidence="1">
    <location>
        <begin position="37"/>
        <end position="59"/>
    </location>
</feature>
<feature type="domain" description="Uncharacterized protein YyaB-like PH" evidence="2">
    <location>
        <begin position="55"/>
        <end position="129"/>
    </location>
</feature>
<sequence length="138" mass="15576">MERKFKSKIGAALAITLIVVLGSIVILAITSETSWPGVFILLGMISFIIHLFLTTYYIVKSEHLQIKSGFLINITVDINTIRKIIETNSILSAPAMSLDRLEIIYNKYDSVLISPKEKAEFIKKMLDINPNIEVNHKK</sequence>
<evidence type="ECO:0000313" key="3">
    <source>
        <dbReference type="EMBL" id="MFD2908942.1"/>
    </source>
</evidence>
<gene>
    <name evidence="3" type="ORF">ACFSX9_09350</name>
</gene>
<organism evidence="3 4">
    <name type="scientific">Flavobacterium ardleyense</name>
    <dbReference type="NCBI Taxonomy" id="2038737"/>
    <lineage>
        <taxon>Bacteria</taxon>
        <taxon>Pseudomonadati</taxon>
        <taxon>Bacteroidota</taxon>
        <taxon>Flavobacteriia</taxon>
        <taxon>Flavobacteriales</taxon>
        <taxon>Flavobacteriaceae</taxon>
        <taxon>Flavobacterium</taxon>
    </lineage>
</organism>
<dbReference type="EMBL" id="JBHUOL010000012">
    <property type="protein sequence ID" value="MFD2908942.1"/>
    <property type="molecule type" value="Genomic_DNA"/>
</dbReference>
<name>A0ABW5ZAX7_9FLAO</name>
<proteinExistence type="predicted"/>